<dbReference type="AlphaFoldDB" id="A0A8H3J5L8"/>
<dbReference type="GO" id="GO:0008237">
    <property type="term" value="F:metallopeptidase activity"/>
    <property type="evidence" value="ECO:0007669"/>
    <property type="project" value="InterPro"/>
</dbReference>
<feature type="compositionally biased region" description="Polar residues" evidence="1">
    <location>
        <begin position="38"/>
        <end position="47"/>
    </location>
</feature>
<gene>
    <name evidence="3" type="ORF">IMSHALPRED_002432</name>
</gene>
<feature type="compositionally biased region" description="Polar residues" evidence="1">
    <location>
        <begin position="62"/>
        <end position="77"/>
    </location>
</feature>
<evidence type="ECO:0008006" key="5">
    <source>
        <dbReference type="Google" id="ProtNLM"/>
    </source>
</evidence>
<evidence type="ECO:0000313" key="4">
    <source>
        <dbReference type="Proteomes" id="UP000664534"/>
    </source>
</evidence>
<name>A0A8H3J5L8_9LECA</name>
<evidence type="ECO:0000256" key="1">
    <source>
        <dbReference type="SAM" id="MobiDB-lite"/>
    </source>
</evidence>
<sequence length="282" mass="30223">MHLTQPSFLLSSLLAGALSAAVPAPDAHSSPNPLFKRTNPTIDSNALSKRANPTIGEGIDTGNPQQGGRLQGTNPTNGAFAEAYELMSYATTTETDPVNSAVFAKYFNPGDKNTVMAIFARLLGGDDATGGAAAMANIKVTGGDVEEGDPAPAELEGYEDPDPTLILSEDAWVYPDRDTNANACSDFAESGMTQDMYLLASILVHEYVHWDWFLGSIHQGDIIDQTNGYGWEGARALNKDLAVYNADSYGWYATELFWAIICEQPNGYNAPGVERRESEASA</sequence>
<dbReference type="InterPro" id="IPR024079">
    <property type="entry name" value="MetalloPept_cat_dom_sf"/>
</dbReference>
<accession>A0A8H3J5L8</accession>
<feature type="region of interest" description="Disordered" evidence="1">
    <location>
        <begin position="23"/>
        <end position="77"/>
    </location>
</feature>
<organism evidence="3 4">
    <name type="scientific">Imshaugia aleurites</name>
    <dbReference type="NCBI Taxonomy" id="172621"/>
    <lineage>
        <taxon>Eukaryota</taxon>
        <taxon>Fungi</taxon>
        <taxon>Dikarya</taxon>
        <taxon>Ascomycota</taxon>
        <taxon>Pezizomycotina</taxon>
        <taxon>Lecanoromycetes</taxon>
        <taxon>OSLEUM clade</taxon>
        <taxon>Lecanoromycetidae</taxon>
        <taxon>Lecanorales</taxon>
        <taxon>Lecanorineae</taxon>
        <taxon>Parmeliaceae</taxon>
        <taxon>Imshaugia</taxon>
    </lineage>
</organism>
<evidence type="ECO:0000256" key="2">
    <source>
        <dbReference type="SAM" id="SignalP"/>
    </source>
</evidence>
<reference evidence="3" key="1">
    <citation type="submission" date="2021-03" db="EMBL/GenBank/DDBJ databases">
        <authorList>
            <person name="Tagirdzhanova G."/>
        </authorList>
    </citation>
    <scope>NUCLEOTIDE SEQUENCE</scope>
</reference>
<dbReference type="Proteomes" id="UP000664534">
    <property type="component" value="Unassembled WGS sequence"/>
</dbReference>
<keyword evidence="2" id="KW-0732">Signal</keyword>
<keyword evidence="4" id="KW-1185">Reference proteome</keyword>
<dbReference type="EMBL" id="CAJPDT010000141">
    <property type="protein sequence ID" value="CAF9941112.1"/>
    <property type="molecule type" value="Genomic_DNA"/>
</dbReference>
<feature type="chain" id="PRO_5034937630" description="Lysine-specific metallo-endopeptidase domain-containing protein" evidence="2">
    <location>
        <begin position="20"/>
        <end position="282"/>
    </location>
</feature>
<dbReference type="OrthoDB" id="5357726at2759"/>
<dbReference type="Gene3D" id="3.40.390.10">
    <property type="entry name" value="Collagenase (Catalytic Domain)"/>
    <property type="match status" value="1"/>
</dbReference>
<comment type="caution">
    <text evidence="3">The sequence shown here is derived from an EMBL/GenBank/DDBJ whole genome shotgun (WGS) entry which is preliminary data.</text>
</comment>
<proteinExistence type="predicted"/>
<dbReference type="SUPFAM" id="SSF55486">
    <property type="entry name" value="Metalloproteases ('zincins'), catalytic domain"/>
    <property type="match status" value="1"/>
</dbReference>
<protein>
    <recommendedName>
        <fullName evidence="5">Lysine-specific metallo-endopeptidase domain-containing protein</fullName>
    </recommendedName>
</protein>
<evidence type="ECO:0000313" key="3">
    <source>
        <dbReference type="EMBL" id="CAF9941112.1"/>
    </source>
</evidence>
<feature type="signal peptide" evidence="2">
    <location>
        <begin position="1"/>
        <end position="19"/>
    </location>
</feature>